<protein>
    <submittedName>
        <fullName evidence="5">Cold shock domain-containing protein</fullName>
    </submittedName>
</protein>
<dbReference type="PRINTS" id="PR00050">
    <property type="entry name" value="COLDSHOCK"/>
</dbReference>
<dbReference type="GO" id="GO:0005829">
    <property type="term" value="C:cytosol"/>
    <property type="evidence" value="ECO:0007669"/>
    <property type="project" value="UniProtKB-ARBA"/>
</dbReference>
<dbReference type="InterPro" id="IPR002059">
    <property type="entry name" value="CSP_DNA-bd"/>
</dbReference>
<dbReference type="PROSITE" id="PS00352">
    <property type="entry name" value="CSD_1"/>
    <property type="match status" value="1"/>
</dbReference>
<dbReference type="SMART" id="SM00357">
    <property type="entry name" value="CSP"/>
    <property type="match status" value="1"/>
</dbReference>
<dbReference type="InterPro" id="IPR012340">
    <property type="entry name" value="NA-bd_OB-fold"/>
</dbReference>
<dbReference type="Gene3D" id="2.40.50.140">
    <property type="entry name" value="Nucleic acid-binding proteins"/>
    <property type="match status" value="1"/>
</dbReference>
<evidence type="ECO:0000313" key="5">
    <source>
        <dbReference type="EMBL" id="RIJ47695.1"/>
    </source>
</evidence>
<comment type="subcellular location">
    <subcellularLocation>
        <location evidence="1 3">Cytoplasm</location>
    </subcellularLocation>
</comment>
<dbReference type="PIRSF" id="PIRSF002599">
    <property type="entry name" value="Cold_shock_A"/>
    <property type="match status" value="1"/>
</dbReference>
<dbReference type="Proteomes" id="UP000265926">
    <property type="component" value="Unassembled WGS sequence"/>
</dbReference>
<evidence type="ECO:0000256" key="3">
    <source>
        <dbReference type="RuleBase" id="RU000408"/>
    </source>
</evidence>
<keyword evidence="6" id="KW-1185">Reference proteome</keyword>
<reference evidence="5 6" key="1">
    <citation type="submission" date="2018-08" db="EMBL/GenBank/DDBJ databases">
        <title>Pallidiluteibacterium maritimus gen. nov., sp. nov., isolated from coastal sediment.</title>
        <authorList>
            <person name="Zhou L.Y."/>
        </authorList>
    </citation>
    <scope>NUCLEOTIDE SEQUENCE [LARGE SCALE GENOMIC DNA]</scope>
    <source>
        <strain evidence="5 6">XSD2</strain>
    </source>
</reference>
<name>A0A399SZ98_9BACT</name>
<dbReference type="PANTHER" id="PTHR46109">
    <property type="entry name" value="PROTEIN LIN-28"/>
    <property type="match status" value="1"/>
</dbReference>
<feature type="domain" description="CSD" evidence="4">
    <location>
        <begin position="1"/>
        <end position="63"/>
    </location>
</feature>
<accession>A0A399SZ98</accession>
<dbReference type="InterPro" id="IPR011129">
    <property type="entry name" value="CSD"/>
</dbReference>
<dbReference type="EMBL" id="QWGR01000007">
    <property type="protein sequence ID" value="RIJ47695.1"/>
    <property type="molecule type" value="Genomic_DNA"/>
</dbReference>
<sequence>MSAGKVKWYNEVKGFGFIELEEGKDVFVHRTGLANPMRGLTEGQQVNFETKTGNKGIEAINVK</sequence>
<dbReference type="GO" id="GO:0003729">
    <property type="term" value="F:mRNA binding"/>
    <property type="evidence" value="ECO:0007669"/>
    <property type="project" value="TreeGrafter"/>
</dbReference>
<dbReference type="PROSITE" id="PS51857">
    <property type="entry name" value="CSD_2"/>
    <property type="match status" value="1"/>
</dbReference>
<gene>
    <name evidence="5" type="ORF">D1614_14040</name>
</gene>
<dbReference type="Pfam" id="PF00313">
    <property type="entry name" value="CSD"/>
    <property type="match status" value="1"/>
</dbReference>
<dbReference type="InterPro" id="IPR051373">
    <property type="entry name" value="Lin-28_RNA-binding"/>
</dbReference>
<dbReference type="GO" id="GO:0031054">
    <property type="term" value="P:pre-miRNA processing"/>
    <property type="evidence" value="ECO:0007669"/>
    <property type="project" value="TreeGrafter"/>
</dbReference>
<dbReference type="InterPro" id="IPR012156">
    <property type="entry name" value="Cold_shock_CspA"/>
</dbReference>
<dbReference type="CDD" id="cd04458">
    <property type="entry name" value="CSP_CDS"/>
    <property type="match status" value="1"/>
</dbReference>
<dbReference type="SUPFAM" id="SSF50249">
    <property type="entry name" value="Nucleic acid-binding proteins"/>
    <property type="match status" value="1"/>
</dbReference>
<evidence type="ECO:0000313" key="6">
    <source>
        <dbReference type="Proteomes" id="UP000265926"/>
    </source>
</evidence>
<dbReference type="InterPro" id="IPR019844">
    <property type="entry name" value="CSD_CS"/>
</dbReference>
<evidence type="ECO:0000259" key="4">
    <source>
        <dbReference type="PROSITE" id="PS51857"/>
    </source>
</evidence>
<dbReference type="PANTHER" id="PTHR46109:SF1">
    <property type="entry name" value="PROTEIN LIN-28 HOMOLOG"/>
    <property type="match status" value="1"/>
</dbReference>
<comment type="caution">
    <text evidence="5">The sequence shown here is derived from an EMBL/GenBank/DDBJ whole genome shotgun (WGS) entry which is preliminary data.</text>
</comment>
<proteinExistence type="predicted"/>
<organism evidence="5 6">
    <name type="scientific">Maribellus luteus</name>
    <dbReference type="NCBI Taxonomy" id="2305463"/>
    <lineage>
        <taxon>Bacteria</taxon>
        <taxon>Pseudomonadati</taxon>
        <taxon>Bacteroidota</taxon>
        <taxon>Bacteroidia</taxon>
        <taxon>Marinilabiliales</taxon>
        <taxon>Prolixibacteraceae</taxon>
        <taxon>Maribellus</taxon>
    </lineage>
</organism>
<evidence type="ECO:0000256" key="1">
    <source>
        <dbReference type="ARBA" id="ARBA00004496"/>
    </source>
</evidence>
<evidence type="ECO:0000256" key="2">
    <source>
        <dbReference type="ARBA" id="ARBA00022490"/>
    </source>
</evidence>
<dbReference type="AlphaFoldDB" id="A0A399SZ98"/>
<keyword evidence="2" id="KW-0963">Cytoplasm</keyword>
<dbReference type="RefSeq" id="WP_119438583.1">
    <property type="nucleotide sequence ID" value="NZ_QWGR01000007.1"/>
</dbReference>
<dbReference type="OrthoDB" id="9805039at2"/>